<dbReference type="AlphaFoldDB" id="A0A0D7CSF5"/>
<dbReference type="GO" id="GO:0016813">
    <property type="term" value="F:hydrolase activity, acting on carbon-nitrogen (but not peptide) bonds, in linear amidines"/>
    <property type="evidence" value="ECO:0007669"/>
    <property type="project" value="InterPro"/>
</dbReference>
<feature type="domain" description="Peptidase M20 dimerisation" evidence="5">
    <location>
        <begin position="181"/>
        <end position="282"/>
    </location>
</feature>
<keyword evidence="2" id="KW-0378">Hydrolase</keyword>
<dbReference type="InterPro" id="IPR011650">
    <property type="entry name" value="Peptidase_M20_dimer"/>
</dbReference>
<feature type="binding site" evidence="3">
    <location>
        <position position="92"/>
    </location>
    <ligand>
        <name>Zn(2+)</name>
        <dbReference type="ChEBI" id="CHEBI:29105"/>
        <label>2</label>
    </ligand>
</feature>
<feature type="binding site" evidence="4">
    <location>
        <position position="258"/>
    </location>
    <ligand>
        <name>allantoate</name>
        <dbReference type="ChEBI" id="CHEBI:17536"/>
    </ligand>
</feature>
<feature type="binding site" evidence="3">
    <location>
        <position position="127"/>
    </location>
    <ligand>
        <name>Zn(2+)</name>
        <dbReference type="ChEBI" id="CHEBI:29105"/>
        <label>2</label>
    </ligand>
</feature>
<dbReference type="RefSeq" id="WP_030068577.1">
    <property type="nucleotide sequence ID" value="NZ_JRKI01000003.1"/>
</dbReference>
<dbReference type="InterPro" id="IPR036264">
    <property type="entry name" value="Bact_exopeptidase_dim_dom"/>
</dbReference>
<dbReference type="GO" id="GO:0046872">
    <property type="term" value="F:metal ion binding"/>
    <property type="evidence" value="ECO:0007669"/>
    <property type="project" value="UniProtKB-KW"/>
</dbReference>
<protein>
    <recommendedName>
        <fullName evidence="5">Peptidase M20 dimerisation domain-containing protein</fullName>
    </recommendedName>
</protein>
<evidence type="ECO:0000256" key="2">
    <source>
        <dbReference type="ARBA" id="ARBA00022801"/>
    </source>
</evidence>
<dbReference type="SUPFAM" id="SSF53187">
    <property type="entry name" value="Zn-dependent exopeptidases"/>
    <property type="match status" value="1"/>
</dbReference>
<dbReference type="PROSITE" id="PS00758">
    <property type="entry name" value="ARGE_DAPE_CPG2_1"/>
    <property type="match status" value="1"/>
</dbReference>
<dbReference type="PANTHER" id="PTHR32494">
    <property type="entry name" value="ALLANTOATE DEIMINASE-RELATED"/>
    <property type="match status" value="1"/>
</dbReference>
<proteinExistence type="inferred from homology"/>
<feature type="binding site" evidence="3">
    <location>
        <position position="92"/>
    </location>
    <ligand>
        <name>Zn(2+)</name>
        <dbReference type="ChEBI" id="CHEBI:29105"/>
        <label>1</label>
    </ligand>
</feature>
<dbReference type="InterPro" id="IPR010158">
    <property type="entry name" value="Amidase_Cbmase"/>
</dbReference>
<evidence type="ECO:0000256" key="1">
    <source>
        <dbReference type="ARBA" id="ARBA00006153"/>
    </source>
</evidence>
<dbReference type="Proteomes" id="UP000032458">
    <property type="component" value="Unassembled WGS sequence"/>
</dbReference>
<name>A0A0D7CSF5_9ACTN</name>
<keyword evidence="3" id="KW-0479">Metal-binding</keyword>
<dbReference type="PANTHER" id="PTHR32494:SF5">
    <property type="entry name" value="ALLANTOATE AMIDOHYDROLASE"/>
    <property type="match status" value="1"/>
</dbReference>
<dbReference type="InterPro" id="IPR001261">
    <property type="entry name" value="ArgE/DapE_CS"/>
</dbReference>
<evidence type="ECO:0000256" key="3">
    <source>
        <dbReference type="PIRSR" id="PIRSR001235-1"/>
    </source>
</evidence>
<reference evidence="6 7" key="1">
    <citation type="submission" date="2014-09" db="EMBL/GenBank/DDBJ databases">
        <title>Draft genome sequence of Streptomyces natalensis ATCC 27448, producer of the antifungal pimaricin.</title>
        <authorList>
            <person name="Mendes M.V."/>
            <person name="Beites T."/>
            <person name="Pires S."/>
            <person name="Santos C.L."/>
            <person name="Moradas-Ferreira P."/>
        </authorList>
    </citation>
    <scope>NUCLEOTIDE SEQUENCE [LARGE SCALE GENOMIC DNA]</scope>
    <source>
        <strain evidence="6 7">ATCC 27448</strain>
    </source>
</reference>
<comment type="similarity">
    <text evidence="1">Belongs to the peptidase M20 family.</text>
</comment>
<dbReference type="SUPFAM" id="SSF55031">
    <property type="entry name" value="Bacterial exopeptidase dimerisation domain"/>
    <property type="match status" value="1"/>
</dbReference>
<dbReference type="EMBL" id="JRKI01000003">
    <property type="protein sequence ID" value="KIZ19173.1"/>
    <property type="molecule type" value="Genomic_DNA"/>
</dbReference>
<comment type="caution">
    <text evidence="6">The sequence shown here is derived from an EMBL/GenBank/DDBJ whole genome shotgun (WGS) entry which is preliminary data.</text>
</comment>
<keyword evidence="7" id="KW-1185">Reference proteome</keyword>
<feature type="binding site" evidence="3">
    <location>
        <position position="81"/>
    </location>
    <ligand>
        <name>Zn(2+)</name>
        <dbReference type="ChEBI" id="CHEBI:29105"/>
        <label>1</label>
    </ligand>
</feature>
<comment type="cofactor">
    <cofactor evidence="3">
        <name>Zn(2+)</name>
        <dbReference type="ChEBI" id="CHEBI:29105"/>
    </cofactor>
    <text evidence="3">Binds 2 Zn(2+) ions per subunit.</text>
</comment>
<feature type="binding site" evidence="4">
    <location>
        <position position="245"/>
    </location>
    <ligand>
        <name>allantoate</name>
        <dbReference type="ChEBI" id="CHEBI:17536"/>
    </ligand>
</feature>
<keyword evidence="3" id="KW-0862">Zinc</keyword>
<dbReference type="PATRIC" id="fig|1240678.4.peg.226"/>
<accession>A0A0D7CSF5</accession>
<evidence type="ECO:0000259" key="5">
    <source>
        <dbReference type="Pfam" id="PF07687"/>
    </source>
</evidence>
<feature type="binding site" evidence="3">
    <location>
        <position position="159"/>
    </location>
    <ligand>
        <name>Zn(2+)</name>
        <dbReference type="ChEBI" id="CHEBI:29105"/>
        <label>1</label>
    </ligand>
</feature>
<dbReference type="InterPro" id="IPR002933">
    <property type="entry name" value="Peptidase_M20"/>
</dbReference>
<dbReference type="Gene3D" id="3.40.630.10">
    <property type="entry name" value="Zn peptidases"/>
    <property type="match status" value="3"/>
</dbReference>
<evidence type="ECO:0000313" key="6">
    <source>
        <dbReference type="EMBL" id="KIZ19173.1"/>
    </source>
</evidence>
<dbReference type="PIRSF" id="PIRSF001235">
    <property type="entry name" value="Amidase_carbamoylase"/>
    <property type="match status" value="1"/>
</dbReference>
<sequence>MNNPAISAPRLLTELTHLAQIGQGPTGGIHRVAGSKADLAARDWLSKTMKVAGLTGHRDEIGNVFGRTPDSEGPRLLLGSHADTVPGAGHLDGAYGVVAAIEVLRTLVEAGHPAADHIEIVAFWDEEGVAADSNGGLGGSTALCDSPHIRDISAYLELHVEQGPRMEAAGLDLSAVTGIVGVERYEVVMKGQENHAGAAPFHLRADAGRAATRAAAALMPLCQEIDREGLIANVGSCSFSPGAANVVPGHASLQVEIRGISDDLLEATRSTMRQQFERIAEEENCSCEIAQVSAKPVASFDPEIVRTVEQTCLKSSDKVTRMASYAGHDASVMSSHVPTGMIFVPSTSGISHNVLEHTPDHQLVLGAQALLDAAVTLAEERARQPRLAVAA</sequence>
<dbReference type="Pfam" id="PF07687">
    <property type="entry name" value="M20_dimer"/>
    <property type="match status" value="1"/>
</dbReference>
<gene>
    <name evidence="6" type="ORF">SNA_01045</name>
</gene>
<dbReference type="Pfam" id="PF01546">
    <property type="entry name" value="Peptidase_M20"/>
    <property type="match status" value="1"/>
</dbReference>
<evidence type="ECO:0000256" key="4">
    <source>
        <dbReference type="PIRSR" id="PIRSR001235-2"/>
    </source>
</evidence>
<feature type="binding site" evidence="4">
    <location>
        <position position="184"/>
    </location>
    <ligand>
        <name>allantoate</name>
        <dbReference type="ChEBI" id="CHEBI:17536"/>
    </ligand>
</feature>
<organism evidence="6 7">
    <name type="scientific">Streptomyces natalensis ATCC 27448</name>
    <dbReference type="NCBI Taxonomy" id="1240678"/>
    <lineage>
        <taxon>Bacteria</taxon>
        <taxon>Bacillati</taxon>
        <taxon>Actinomycetota</taxon>
        <taxon>Actinomycetes</taxon>
        <taxon>Kitasatosporales</taxon>
        <taxon>Streptomycetaceae</taxon>
        <taxon>Streptomyces</taxon>
    </lineage>
</organism>
<feature type="binding site" evidence="3">
    <location>
        <position position="352"/>
    </location>
    <ligand>
        <name>Zn(2+)</name>
        <dbReference type="ChEBI" id="CHEBI:29105"/>
        <label>2</label>
    </ligand>
</feature>
<evidence type="ECO:0000313" key="7">
    <source>
        <dbReference type="Proteomes" id="UP000032458"/>
    </source>
</evidence>